<evidence type="ECO:0000313" key="2">
    <source>
        <dbReference type="WBParaSite" id="MhA1_Contig48.frz3.gene2"/>
    </source>
</evidence>
<dbReference type="Proteomes" id="UP000095281">
    <property type="component" value="Unplaced"/>
</dbReference>
<sequence>MYKAHSTEWKWNFYNLPNLIVPDDVYDFVRALDQIIFESEDGNEKSEKGKNLLKIFRRKNSKHGGLFYVPIDSLLWIRQTIAEILGEFDGSEELPKLPVVDQTNVKNQKKKNEATLVQKILRLGKNYHIGIKLEQGKSGKRIIVLTEMYKKQNEWKYINLPNLLVPEDVYNFVRGLDQIIIACDGKKFFDEKNSSKELAFEDIITSFYDISFILYRNKEGKLRLKLLLKRKTEYGINTIKLDKFYISIESLLWIRETIAKILEEHDGSEELPKMPIVEFPVISNR</sequence>
<dbReference type="AlphaFoldDB" id="A0A1I8BRK8"/>
<reference evidence="2" key="1">
    <citation type="submission" date="2016-11" db="UniProtKB">
        <authorList>
            <consortium name="WormBaseParasite"/>
        </authorList>
    </citation>
    <scope>IDENTIFICATION</scope>
</reference>
<organism evidence="1 2">
    <name type="scientific">Meloidogyne hapla</name>
    <name type="common">Root-knot nematode worm</name>
    <dbReference type="NCBI Taxonomy" id="6305"/>
    <lineage>
        <taxon>Eukaryota</taxon>
        <taxon>Metazoa</taxon>
        <taxon>Ecdysozoa</taxon>
        <taxon>Nematoda</taxon>
        <taxon>Chromadorea</taxon>
        <taxon>Rhabditida</taxon>
        <taxon>Tylenchina</taxon>
        <taxon>Tylenchomorpha</taxon>
        <taxon>Tylenchoidea</taxon>
        <taxon>Meloidogynidae</taxon>
        <taxon>Meloidogyninae</taxon>
        <taxon>Meloidogyne</taxon>
    </lineage>
</organism>
<proteinExistence type="predicted"/>
<keyword evidence="1" id="KW-1185">Reference proteome</keyword>
<name>A0A1I8BRK8_MELHA</name>
<accession>A0A1I8BRK8</accession>
<dbReference type="WBParaSite" id="MhA1_Contig48.frz3.gene2">
    <property type="protein sequence ID" value="MhA1_Contig48.frz3.gene2"/>
    <property type="gene ID" value="MhA1_Contig48.frz3.gene2"/>
</dbReference>
<protein>
    <submittedName>
        <fullName evidence="2">Mab-21 domain-containing protein</fullName>
    </submittedName>
</protein>
<evidence type="ECO:0000313" key="1">
    <source>
        <dbReference type="Proteomes" id="UP000095281"/>
    </source>
</evidence>